<organism evidence="1 2">
    <name type="scientific">Eubacterium oxidoreducens</name>
    <dbReference type="NCBI Taxonomy" id="1732"/>
    <lineage>
        <taxon>Bacteria</taxon>
        <taxon>Bacillati</taxon>
        <taxon>Bacillota</taxon>
        <taxon>Clostridia</taxon>
        <taxon>Eubacteriales</taxon>
        <taxon>Eubacteriaceae</taxon>
        <taxon>Eubacterium</taxon>
    </lineage>
</organism>
<evidence type="ECO:0000313" key="1">
    <source>
        <dbReference type="EMBL" id="SDB27910.1"/>
    </source>
</evidence>
<reference evidence="1 2" key="1">
    <citation type="submission" date="2016-10" db="EMBL/GenBank/DDBJ databases">
        <authorList>
            <person name="de Groot N.N."/>
        </authorList>
    </citation>
    <scope>NUCLEOTIDE SEQUENCE [LARGE SCALE GENOMIC DNA]</scope>
    <source>
        <strain evidence="1 2">DSM 3217</strain>
    </source>
</reference>
<dbReference type="EMBL" id="FMXR01000015">
    <property type="protein sequence ID" value="SDB27910.1"/>
    <property type="molecule type" value="Genomic_DNA"/>
</dbReference>
<dbReference type="Proteomes" id="UP000199228">
    <property type="component" value="Unassembled WGS sequence"/>
</dbReference>
<gene>
    <name evidence="1" type="ORF">SAMN02910417_02097</name>
</gene>
<evidence type="ECO:0000313" key="2">
    <source>
        <dbReference type="Proteomes" id="UP000199228"/>
    </source>
</evidence>
<sequence length="40" mass="4406">MNSFIGLIIVLAVFVVLSIVYGIRNKRVLEPLLLLGAGFF</sequence>
<keyword evidence="2" id="KW-1185">Reference proteome</keyword>
<name>A0A1G6C4W2_EUBOX</name>
<accession>A0A1G6C4W2</accession>
<dbReference type="RefSeq" id="WP_278286167.1">
    <property type="nucleotide sequence ID" value="NZ_FMXR01000015.1"/>
</dbReference>
<dbReference type="AlphaFoldDB" id="A0A1G6C4W2"/>
<proteinExistence type="predicted"/>
<protein>
    <submittedName>
        <fullName evidence="1">Uncharacterized protein</fullName>
    </submittedName>
</protein>